<dbReference type="Pfam" id="PF02365">
    <property type="entry name" value="NAM"/>
    <property type="match status" value="1"/>
</dbReference>
<feature type="region of interest" description="Disordered" evidence="5">
    <location>
        <begin position="189"/>
        <end position="256"/>
    </location>
</feature>
<evidence type="ECO:0000313" key="7">
    <source>
        <dbReference type="EnsemblPlants" id="LPERR03G16120.1"/>
    </source>
</evidence>
<name>A0A0D9VUD4_9ORYZ</name>
<keyword evidence="4" id="KW-0539">Nucleus</keyword>
<organism evidence="7 8">
    <name type="scientific">Leersia perrieri</name>
    <dbReference type="NCBI Taxonomy" id="77586"/>
    <lineage>
        <taxon>Eukaryota</taxon>
        <taxon>Viridiplantae</taxon>
        <taxon>Streptophyta</taxon>
        <taxon>Embryophyta</taxon>
        <taxon>Tracheophyta</taxon>
        <taxon>Spermatophyta</taxon>
        <taxon>Magnoliopsida</taxon>
        <taxon>Liliopsida</taxon>
        <taxon>Poales</taxon>
        <taxon>Poaceae</taxon>
        <taxon>BOP clade</taxon>
        <taxon>Oryzoideae</taxon>
        <taxon>Oryzeae</taxon>
        <taxon>Oryzinae</taxon>
        <taxon>Leersia</taxon>
    </lineage>
</organism>
<evidence type="ECO:0000256" key="5">
    <source>
        <dbReference type="SAM" id="MobiDB-lite"/>
    </source>
</evidence>
<dbReference type="SUPFAM" id="SSF101941">
    <property type="entry name" value="NAC domain"/>
    <property type="match status" value="1"/>
</dbReference>
<dbReference type="PANTHER" id="PTHR31719:SF235">
    <property type="entry name" value="NAC DOMAIN-CONTAINING PROTEIN"/>
    <property type="match status" value="1"/>
</dbReference>
<keyword evidence="8" id="KW-1185">Reference proteome</keyword>
<dbReference type="EnsemblPlants" id="LPERR03G16120.1">
    <property type="protein sequence ID" value="LPERR03G16120.1"/>
    <property type="gene ID" value="LPERR03G16120"/>
</dbReference>
<dbReference type="HOGENOM" id="CLU_569076_0_0_1"/>
<reference evidence="7" key="3">
    <citation type="submission" date="2015-04" db="UniProtKB">
        <authorList>
            <consortium name="EnsemblPlants"/>
        </authorList>
    </citation>
    <scope>IDENTIFICATION</scope>
</reference>
<dbReference type="PROSITE" id="PS51005">
    <property type="entry name" value="NAC"/>
    <property type="match status" value="1"/>
</dbReference>
<feature type="compositionally biased region" description="Basic and acidic residues" evidence="5">
    <location>
        <begin position="225"/>
        <end position="235"/>
    </location>
</feature>
<evidence type="ECO:0000256" key="3">
    <source>
        <dbReference type="ARBA" id="ARBA00023163"/>
    </source>
</evidence>
<keyword evidence="1" id="KW-0805">Transcription regulation</keyword>
<dbReference type="GO" id="GO:0003677">
    <property type="term" value="F:DNA binding"/>
    <property type="evidence" value="ECO:0007669"/>
    <property type="project" value="UniProtKB-KW"/>
</dbReference>
<evidence type="ECO:0000256" key="4">
    <source>
        <dbReference type="ARBA" id="ARBA00023242"/>
    </source>
</evidence>
<dbReference type="InterPro" id="IPR036093">
    <property type="entry name" value="NAC_dom_sf"/>
</dbReference>
<dbReference type="STRING" id="77586.A0A0D9VUD4"/>
<dbReference type="eggNOG" id="ENOG502R5YZ">
    <property type="taxonomic scope" value="Eukaryota"/>
</dbReference>
<evidence type="ECO:0000256" key="1">
    <source>
        <dbReference type="ARBA" id="ARBA00023015"/>
    </source>
</evidence>
<dbReference type="PANTHER" id="PTHR31719">
    <property type="entry name" value="NAC TRANSCRIPTION FACTOR 56"/>
    <property type="match status" value="1"/>
</dbReference>
<feature type="domain" description="NAC" evidence="6">
    <location>
        <begin position="19"/>
        <end position="186"/>
    </location>
</feature>
<dbReference type="GO" id="GO:0006355">
    <property type="term" value="P:regulation of DNA-templated transcription"/>
    <property type="evidence" value="ECO:0007669"/>
    <property type="project" value="InterPro"/>
</dbReference>
<accession>A0A0D9VUD4</accession>
<protein>
    <recommendedName>
        <fullName evidence="6">NAC domain-containing protein</fullName>
    </recommendedName>
</protein>
<feature type="compositionally biased region" description="Basic residues" evidence="5">
    <location>
        <begin position="236"/>
        <end position="247"/>
    </location>
</feature>
<dbReference type="Gramene" id="LPERR03G16120.1">
    <property type="protein sequence ID" value="LPERR03G16120.1"/>
    <property type="gene ID" value="LPERR03G16120"/>
</dbReference>
<keyword evidence="3" id="KW-0804">Transcription</keyword>
<evidence type="ECO:0000313" key="8">
    <source>
        <dbReference type="Proteomes" id="UP000032180"/>
    </source>
</evidence>
<sequence>MEGSSSFKPTVKKKFVLNLPAGFHFKPTDDELVVHFLRRKIAGQQMLLPIFIDLFEDRLSNVVDAKQLCPDPAPLVEKYEEYGEVRWFFFNKREKKYNIGTQPIRTTPNGTWKATGSFRSIRTGAGDDGEGEVVGRVRTLVYYANGDDQPTEWTKYEYENVASLEEAQAKTTNKLDEWVLWTIQKKQNCGKNGVRKGKKGMKRKEPSPDSGNNGGNSSADEEQDDRSATTGDKEGRKQRKGRKKGKKANVVEETPNAKQINADIFLVKRSPAPLPPPLPEPSQSLPQVNNSINIFQDLQPLAEHVPHLHSEMMGMNNFSLDPNQSIQQHQQAIVSTMPMDPTASNSTAFSQSQLIVTSQPQGVLELTRTMPFLSPTLSPSAMTMAWAQTLSVSHESSSSHYGANMMMSQNSIVNRTFPNFFRYDYTYEAADPIGHSYHHAAVAMQNNPMGRNSYANFGHGNGFFGDVQFNVAAPSPRRMF</sequence>
<reference evidence="8" key="2">
    <citation type="submission" date="2013-12" db="EMBL/GenBank/DDBJ databases">
        <authorList>
            <person name="Yu Y."/>
            <person name="Lee S."/>
            <person name="de Baynast K."/>
            <person name="Wissotski M."/>
            <person name="Liu L."/>
            <person name="Talag J."/>
            <person name="Goicoechea J."/>
            <person name="Angelova A."/>
            <person name="Jetty R."/>
            <person name="Kudrna D."/>
            <person name="Golser W."/>
            <person name="Rivera L."/>
            <person name="Zhang J."/>
            <person name="Wing R."/>
        </authorList>
    </citation>
    <scope>NUCLEOTIDE SEQUENCE</scope>
</reference>
<keyword evidence="2" id="KW-0238">DNA-binding</keyword>
<dbReference type="Proteomes" id="UP000032180">
    <property type="component" value="Chromosome 3"/>
</dbReference>
<dbReference type="InterPro" id="IPR003441">
    <property type="entry name" value="NAC-dom"/>
</dbReference>
<reference evidence="7 8" key="1">
    <citation type="submission" date="2012-08" db="EMBL/GenBank/DDBJ databases">
        <title>Oryza genome evolution.</title>
        <authorList>
            <person name="Wing R.A."/>
        </authorList>
    </citation>
    <scope>NUCLEOTIDE SEQUENCE</scope>
</reference>
<proteinExistence type="predicted"/>
<evidence type="ECO:0000259" key="6">
    <source>
        <dbReference type="PROSITE" id="PS51005"/>
    </source>
</evidence>
<dbReference type="AlphaFoldDB" id="A0A0D9VUD4"/>
<feature type="compositionally biased region" description="Basic residues" evidence="5">
    <location>
        <begin position="193"/>
        <end position="202"/>
    </location>
</feature>
<dbReference type="Gene3D" id="2.170.150.80">
    <property type="entry name" value="NAC domain"/>
    <property type="match status" value="1"/>
</dbReference>
<evidence type="ECO:0000256" key="2">
    <source>
        <dbReference type="ARBA" id="ARBA00023125"/>
    </source>
</evidence>